<accession>A0AA96REA9</accession>
<feature type="domain" description="HTH gntR-type" evidence="7">
    <location>
        <begin position="13"/>
        <end position="81"/>
    </location>
</feature>
<proteinExistence type="inferred from homology"/>
<dbReference type="Gene3D" id="1.10.10.10">
    <property type="entry name" value="Winged helix-like DNA-binding domain superfamily/Winged helix DNA-binding domain"/>
    <property type="match status" value="1"/>
</dbReference>
<dbReference type="EMBL" id="CP130318">
    <property type="protein sequence ID" value="WNQ10677.1"/>
    <property type="molecule type" value="Genomic_DNA"/>
</dbReference>
<dbReference type="GO" id="GO:0015768">
    <property type="term" value="P:maltose transport"/>
    <property type="evidence" value="ECO:0007669"/>
    <property type="project" value="TreeGrafter"/>
</dbReference>
<dbReference type="GO" id="GO:0042956">
    <property type="term" value="P:maltodextrin transmembrane transport"/>
    <property type="evidence" value="ECO:0007669"/>
    <property type="project" value="TreeGrafter"/>
</dbReference>
<evidence type="ECO:0000256" key="4">
    <source>
        <dbReference type="ARBA" id="ARBA00023015"/>
    </source>
</evidence>
<dbReference type="GO" id="GO:1901982">
    <property type="term" value="F:maltose binding"/>
    <property type="evidence" value="ECO:0007669"/>
    <property type="project" value="TreeGrafter"/>
</dbReference>
<dbReference type="GO" id="GO:0003677">
    <property type="term" value="F:DNA binding"/>
    <property type="evidence" value="ECO:0007669"/>
    <property type="project" value="UniProtKB-KW"/>
</dbReference>
<dbReference type="AlphaFoldDB" id="A0AA96REA9"/>
<dbReference type="InterPro" id="IPR006059">
    <property type="entry name" value="SBP"/>
</dbReference>
<keyword evidence="3" id="KW-0732">Signal</keyword>
<keyword evidence="9" id="KW-1185">Reference proteome</keyword>
<evidence type="ECO:0000256" key="2">
    <source>
        <dbReference type="ARBA" id="ARBA00022448"/>
    </source>
</evidence>
<dbReference type="Pfam" id="PF13416">
    <property type="entry name" value="SBP_bac_8"/>
    <property type="match status" value="1"/>
</dbReference>
<reference evidence="8 9" key="1">
    <citation type="submission" date="2022-02" db="EMBL/GenBank/DDBJ databases">
        <title>Paenibacillus sp. MBLB1776 Whole Genome Shotgun Sequencing.</title>
        <authorList>
            <person name="Hwang C.Y."/>
            <person name="Cho E.-S."/>
            <person name="Seo M.-J."/>
        </authorList>
    </citation>
    <scope>NUCLEOTIDE SEQUENCE [LARGE SCALE GENOMIC DNA]</scope>
    <source>
        <strain evidence="8 9">MBLB1776</strain>
    </source>
</reference>
<keyword evidence="4" id="KW-0805">Transcription regulation</keyword>
<dbReference type="Pfam" id="PF00392">
    <property type="entry name" value="GntR"/>
    <property type="match status" value="1"/>
</dbReference>
<dbReference type="GO" id="GO:0003700">
    <property type="term" value="F:DNA-binding transcription factor activity"/>
    <property type="evidence" value="ECO:0007669"/>
    <property type="project" value="InterPro"/>
</dbReference>
<dbReference type="InterPro" id="IPR036390">
    <property type="entry name" value="WH_DNA-bd_sf"/>
</dbReference>
<dbReference type="RefSeq" id="WP_315604451.1">
    <property type="nucleotide sequence ID" value="NZ_CP130318.1"/>
</dbReference>
<dbReference type="KEGG" id="paun:MJA45_24145"/>
<keyword evidence="5" id="KW-0238">DNA-binding</keyword>
<evidence type="ECO:0000256" key="5">
    <source>
        <dbReference type="ARBA" id="ARBA00023125"/>
    </source>
</evidence>
<sequence>MDFDHKSGRGKFRSKLQHMIERLRNDILIGTYKPGEFLPSETAFVKQYGLSNKSVRKALDELVAEGLIVKINRVGSKVTEKGSQSAVVKLGVSSSIEDDIVLAKLLEDFGTLHPHVHVKTVTITRSEYASQIKNYLESGLIDAFTLNSLHFQELAESGALELVEPMEADREIYPFLNDVFCHDKEYFAKPIVFSPIVLAYNRAHFREMNVPEPDGSWTWEDALKHAATLSRVKGRHGLYFIMVSSLRWPVFLMQSGEDFKPDRNGKYDIAGSKLLEGIQLSKRVITTQDNYVGFLVEDNKDIMDLFRQGNVSMMLASYMSLNEFKESTLDYDISPAPFLHDPCTMLHAIGASLRRTDQENGAARLLVDYLGSSRAQQIVRQGTVSIPAVRSLNESPIEEPDPINRPPRYALYREIMASYQTRSKLNLSAQSFHLLGKLLKKYWSNLIDEDELCEKIREQL</sequence>
<name>A0AA96REA9_9BACL</name>
<dbReference type="SUPFAM" id="SSF46785">
    <property type="entry name" value="Winged helix' DNA-binding domain"/>
    <property type="match status" value="1"/>
</dbReference>
<evidence type="ECO:0000256" key="6">
    <source>
        <dbReference type="ARBA" id="ARBA00023163"/>
    </source>
</evidence>
<evidence type="ECO:0000256" key="1">
    <source>
        <dbReference type="ARBA" id="ARBA00008520"/>
    </source>
</evidence>
<keyword evidence="6" id="KW-0804">Transcription</keyword>
<organism evidence="8 9">
    <name type="scientific">Paenibacillus aurantius</name>
    <dbReference type="NCBI Taxonomy" id="2918900"/>
    <lineage>
        <taxon>Bacteria</taxon>
        <taxon>Bacillati</taxon>
        <taxon>Bacillota</taxon>
        <taxon>Bacilli</taxon>
        <taxon>Bacillales</taxon>
        <taxon>Paenibacillaceae</taxon>
        <taxon>Paenibacillus</taxon>
    </lineage>
</organism>
<gene>
    <name evidence="8" type="ORF">MJA45_24145</name>
</gene>
<dbReference type="PANTHER" id="PTHR30061">
    <property type="entry name" value="MALTOSE-BINDING PERIPLASMIC PROTEIN"/>
    <property type="match status" value="1"/>
</dbReference>
<dbReference type="InterPro" id="IPR000524">
    <property type="entry name" value="Tscrpt_reg_HTH_GntR"/>
</dbReference>
<comment type="similarity">
    <text evidence="1">Belongs to the bacterial solute-binding protein 1 family.</text>
</comment>
<dbReference type="SUPFAM" id="SSF53850">
    <property type="entry name" value="Periplasmic binding protein-like II"/>
    <property type="match status" value="1"/>
</dbReference>
<evidence type="ECO:0000259" key="7">
    <source>
        <dbReference type="PROSITE" id="PS50949"/>
    </source>
</evidence>
<dbReference type="Proteomes" id="UP001305702">
    <property type="component" value="Chromosome"/>
</dbReference>
<evidence type="ECO:0000313" key="8">
    <source>
        <dbReference type="EMBL" id="WNQ10677.1"/>
    </source>
</evidence>
<dbReference type="PRINTS" id="PR00035">
    <property type="entry name" value="HTHGNTR"/>
</dbReference>
<keyword evidence="2" id="KW-0813">Transport</keyword>
<dbReference type="PANTHER" id="PTHR30061:SF50">
    <property type="entry name" value="MALTOSE_MALTODEXTRIN-BINDING PERIPLASMIC PROTEIN"/>
    <property type="match status" value="1"/>
</dbReference>
<dbReference type="Gene3D" id="3.40.190.10">
    <property type="entry name" value="Periplasmic binding protein-like II"/>
    <property type="match status" value="1"/>
</dbReference>
<dbReference type="PROSITE" id="PS50949">
    <property type="entry name" value="HTH_GNTR"/>
    <property type="match status" value="1"/>
</dbReference>
<dbReference type="SMART" id="SM00345">
    <property type="entry name" value="HTH_GNTR"/>
    <property type="match status" value="1"/>
</dbReference>
<dbReference type="CDD" id="cd07377">
    <property type="entry name" value="WHTH_GntR"/>
    <property type="match status" value="1"/>
</dbReference>
<dbReference type="InterPro" id="IPR036388">
    <property type="entry name" value="WH-like_DNA-bd_sf"/>
</dbReference>
<protein>
    <submittedName>
        <fullName evidence="8">Extracellular solute-binding protein</fullName>
    </submittedName>
</protein>
<evidence type="ECO:0000256" key="3">
    <source>
        <dbReference type="ARBA" id="ARBA00022729"/>
    </source>
</evidence>
<dbReference type="GO" id="GO:0055052">
    <property type="term" value="C:ATP-binding cassette (ABC) transporter complex, substrate-binding subunit-containing"/>
    <property type="evidence" value="ECO:0007669"/>
    <property type="project" value="TreeGrafter"/>
</dbReference>
<evidence type="ECO:0000313" key="9">
    <source>
        <dbReference type="Proteomes" id="UP001305702"/>
    </source>
</evidence>